<evidence type="ECO:0000259" key="9">
    <source>
        <dbReference type="Pfam" id="PF00151"/>
    </source>
</evidence>
<evidence type="ECO:0000256" key="3">
    <source>
        <dbReference type="ARBA" id="ARBA00010701"/>
    </source>
</evidence>
<organism evidence="10 11">
    <name type="scientific">Vespula squamosa</name>
    <name type="common">Southern yellow jacket</name>
    <name type="synonym">Wasp</name>
    <dbReference type="NCBI Taxonomy" id="30214"/>
    <lineage>
        <taxon>Eukaryota</taxon>
        <taxon>Metazoa</taxon>
        <taxon>Ecdysozoa</taxon>
        <taxon>Arthropoda</taxon>
        <taxon>Hexapoda</taxon>
        <taxon>Insecta</taxon>
        <taxon>Pterygota</taxon>
        <taxon>Neoptera</taxon>
        <taxon>Endopterygota</taxon>
        <taxon>Hymenoptera</taxon>
        <taxon>Apocrita</taxon>
        <taxon>Aculeata</taxon>
        <taxon>Vespoidea</taxon>
        <taxon>Vespidae</taxon>
        <taxon>Vespinae</taxon>
        <taxon>Vespula</taxon>
    </lineage>
</organism>
<dbReference type="InterPro" id="IPR000734">
    <property type="entry name" value="TAG_lipase"/>
</dbReference>
<evidence type="ECO:0000256" key="1">
    <source>
        <dbReference type="ARBA" id="ARBA00000111"/>
    </source>
</evidence>
<evidence type="ECO:0000256" key="6">
    <source>
        <dbReference type="ARBA" id="ARBA00022801"/>
    </source>
</evidence>
<dbReference type="Proteomes" id="UP001607302">
    <property type="component" value="Unassembled WGS sequence"/>
</dbReference>
<dbReference type="Pfam" id="PF00151">
    <property type="entry name" value="Lipase"/>
    <property type="match status" value="1"/>
</dbReference>
<proteinExistence type="inferred from homology"/>
<dbReference type="EC" id="3.1.1.32" evidence="4"/>
<comment type="subcellular location">
    <subcellularLocation>
        <location evidence="2">Secreted</location>
    </subcellularLocation>
</comment>
<evidence type="ECO:0000256" key="5">
    <source>
        <dbReference type="ARBA" id="ARBA00022525"/>
    </source>
</evidence>
<accession>A0ABD2AJ42</accession>
<keyword evidence="7" id="KW-1015">Disulfide bond</keyword>
<gene>
    <name evidence="10" type="ORF">V1478_010603</name>
</gene>
<dbReference type="GO" id="GO:0008970">
    <property type="term" value="F:phospholipase A1 activity"/>
    <property type="evidence" value="ECO:0007669"/>
    <property type="project" value="UniProtKB-EC"/>
</dbReference>
<dbReference type="InterPro" id="IPR013818">
    <property type="entry name" value="Lipase"/>
</dbReference>
<dbReference type="InterPro" id="IPR029058">
    <property type="entry name" value="AB_hydrolase_fold"/>
</dbReference>
<evidence type="ECO:0000256" key="7">
    <source>
        <dbReference type="ARBA" id="ARBA00023157"/>
    </source>
</evidence>
<dbReference type="GO" id="GO:0005576">
    <property type="term" value="C:extracellular region"/>
    <property type="evidence" value="ECO:0007669"/>
    <property type="project" value="UniProtKB-SubCell"/>
</dbReference>
<reference evidence="10 11" key="1">
    <citation type="journal article" date="2024" name="Ann. Entomol. Soc. Am.">
        <title>Genomic analyses of the southern and eastern yellowjacket wasps (Hymenoptera: Vespidae) reveal evolutionary signatures of social life.</title>
        <authorList>
            <person name="Catto M.A."/>
            <person name="Caine P.B."/>
            <person name="Orr S.E."/>
            <person name="Hunt B.G."/>
            <person name="Goodisman M.A.D."/>
        </authorList>
    </citation>
    <scope>NUCLEOTIDE SEQUENCE [LARGE SCALE GENOMIC DNA]</scope>
    <source>
        <strain evidence="10">233</strain>
        <tissue evidence="10">Head and thorax</tissue>
    </source>
</reference>
<dbReference type="PRINTS" id="PR00821">
    <property type="entry name" value="TAGLIPASE"/>
</dbReference>
<dbReference type="SUPFAM" id="SSF53474">
    <property type="entry name" value="alpha/beta-Hydrolases"/>
    <property type="match status" value="1"/>
</dbReference>
<feature type="domain" description="Lipase" evidence="9">
    <location>
        <begin position="147"/>
        <end position="252"/>
    </location>
</feature>
<keyword evidence="6" id="KW-0378">Hydrolase</keyword>
<comment type="similarity">
    <text evidence="3 8">Belongs to the AB hydrolase superfamily. Lipase family.</text>
</comment>
<dbReference type="PANTHER" id="PTHR11610:SF173">
    <property type="entry name" value="LIPASE DOMAIN-CONTAINING PROTEIN-RELATED"/>
    <property type="match status" value="1"/>
</dbReference>
<evidence type="ECO:0000313" key="10">
    <source>
        <dbReference type="EMBL" id="KAL2720337.1"/>
    </source>
</evidence>
<evidence type="ECO:0000313" key="11">
    <source>
        <dbReference type="Proteomes" id="UP001607302"/>
    </source>
</evidence>
<dbReference type="AlphaFoldDB" id="A0ABD2AJ42"/>
<keyword evidence="11" id="KW-1185">Reference proteome</keyword>
<name>A0ABD2AJ42_VESSQ</name>
<dbReference type="PANTHER" id="PTHR11610">
    <property type="entry name" value="LIPASE"/>
    <property type="match status" value="1"/>
</dbReference>
<sequence>MINVSRYVALVILISLFLSYAKAMYWQLDSIFLRYYNNTLEDYVDKKLNNVSFLVSKMDKNKPTVFYIHGFTENAENESVTTVVCAYLQRNDHNILIVDYRNISKLQYLEVVLAARFVGQALAQALNKMVLAGLNSEKLHIVSHSLGLDPAGPIFNFLKSHLSSTDARFVDIIHTDYGLYGTLRTGIVDFFPNGGHRLQPDCPQGSPFLSLGDFCSHRRSWKYYAESLINESSFMAVKCSSYHKFLAGNCNGNIEIPMGFATPINAKGTFYLTINTGSLFGLKSLERCMDLIKNRATEDSYSSL</sequence>
<comment type="caution">
    <text evidence="10">The sequence shown here is derived from an EMBL/GenBank/DDBJ whole genome shotgun (WGS) entry which is preliminary data.</text>
</comment>
<protein>
    <recommendedName>
        <fullName evidence="4">phospholipase A1</fullName>
        <ecNumber evidence="4">3.1.1.32</ecNumber>
    </recommendedName>
</protein>
<evidence type="ECO:0000256" key="4">
    <source>
        <dbReference type="ARBA" id="ARBA00013179"/>
    </source>
</evidence>
<evidence type="ECO:0000256" key="8">
    <source>
        <dbReference type="RuleBase" id="RU004262"/>
    </source>
</evidence>
<dbReference type="Gene3D" id="3.40.50.1820">
    <property type="entry name" value="alpha/beta hydrolase"/>
    <property type="match status" value="2"/>
</dbReference>
<keyword evidence="5" id="KW-0964">Secreted</keyword>
<dbReference type="EMBL" id="JAUDFV010000147">
    <property type="protein sequence ID" value="KAL2720337.1"/>
    <property type="molecule type" value="Genomic_DNA"/>
</dbReference>
<comment type="catalytic activity">
    <reaction evidence="1">
        <text>a 1,2-diacyl-sn-glycero-3-phosphocholine + H2O = a 2-acyl-sn-glycero-3-phosphocholine + a fatty acid + H(+)</text>
        <dbReference type="Rhea" id="RHEA:18689"/>
        <dbReference type="ChEBI" id="CHEBI:15377"/>
        <dbReference type="ChEBI" id="CHEBI:15378"/>
        <dbReference type="ChEBI" id="CHEBI:28868"/>
        <dbReference type="ChEBI" id="CHEBI:57643"/>
        <dbReference type="ChEBI" id="CHEBI:57875"/>
        <dbReference type="EC" id="3.1.1.32"/>
    </reaction>
</comment>
<evidence type="ECO:0000256" key="2">
    <source>
        <dbReference type="ARBA" id="ARBA00004613"/>
    </source>
</evidence>